<dbReference type="OrthoDB" id="9781337at2"/>
<dbReference type="RefSeq" id="WP_087504568.1">
    <property type="nucleotide sequence ID" value="NZ_BMDX01000002.1"/>
</dbReference>
<name>A0A8J2U2B3_9GAMM</name>
<dbReference type="EMBL" id="BMDX01000002">
    <property type="protein sequence ID" value="GGA65998.1"/>
    <property type="molecule type" value="Genomic_DNA"/>
</dbReference>
<evidence type="ECO:0000256" key="4">
    <source>
        <dbReference type="ARBA" id="ARBA00022741"/>
    </source>
</evidence>
<keyword evidence="2" id="KW-0813">Transport</keyword>
<evidence type="ECO:0000259" key="6">
    <source>
        <dbReference type="PROSITE" id="PS50893"/>
    </source>
</evidence>
<dbReference type="Proteomes" id="UP000619743">
    <property type="component" value="Unassembled WGS sequence"/>
</dbReference>
<comment type="similarity">
    <text evidence="1">Belongs to the ABC transporter superfamily.</text>
</comment>
<evidence type="ECO:0000256" key="5">
    <source>
        <dbReference type="ARBA" id="ARBA00022840"/>
    </source>
</evidence>
<dbReference type="InterPro" id="IPR050763">
    <property type="entry name" value="ABC_transporter_ATP-binding"/>
</dbReference>
<gene>
    <name evidence="7" type="primary">natA</name>
    <name evidence="7" type="ORF">GCM10011369_04410</name>
</gene>
<evidence type="ECO:0000256" key="1">
    <source>
        <dbReference type="ARBA" id="ARBA00005417"/>
    </source>
</evidence>
<dbReference type="SMART" id="SM00382">
    <property type="entry name" value="AAA"/>
    <property type="match status" value="1"/>
</dbReference>
<keyword evidence="3" id="KW-0536">Nodulation</keyword>
<organism evidence="7 8">
    <name type="scientific">Neiella marina</name>
    <dbReference type="NCBI Taxonomy" id="508461"/>
    <lineage>
        <taxon>Bacteria</taxon>
        <taxon>Pseudomonadati</taxon>
        <taxon>Pseudomonadota</taxon>
        <taxon>Gammaproteobacteria</taxon>
        <taxon>Alteromonadales</taxon>
        <taxon>Echinimonadaceae</taxon>
        <taxon>Neiella</taxon>
    </lineage>
</organism>
<protein>
    <submittedName>
        <fullName evidence="7">ABC transporter ATP-binding protein NatA</fullName>
    </submittedName>
</protein>
<evidence type="ECO:0000256" key="2">
    <source>
        <dbReference type="ARBA" id="ARBA00022448"/>
    </source>
</evidence>
<keyword evidence="5 7" id="KW-0067">ATP-binding</keyword>
<evidence type="ECO:0000313" key="8">
    <source>
        <dbReference type="Proteomes" id="UP000619743"/>
    </source>
</evidence>
<proteinExistence type="inferred from homology"/>
<feature type="domain" description="ABC transporter" evidence="6">
    <location>
        <begin position="2"/>
        <end position="247"/>
    </location>
</feature>
<accession>A0A8J2U2B3</accession>
<keyword evidence="4" id="KW-0547">Nucleotide-binding</keyword>
<dbReference type="SUPFAM" id="SSF52540">
    <property type="entry name" value="P-loop containing nucleoside triphosphate hydrolases"/>
    <property type="match status" value="1"/>
</dbReference>
<dbReference type="AlphaFoldDB" id="A0A8J2U2B3"/>
<dbReference type="GO" id="GO:0005524">
    <property type="term" value="F:ATP binding"/>
    <property type="evidence" value="ECO:0007669"/>
    <property type="project" value="UniProtKB-KW"/>
</dbReference>
<keyword evidence="8" id="KW-1185">Reference proteome</keyword>
<reference evidence="8" key="1">
    <citation type="journal article" date="2019" name="Int. J. Syst. Evol. Microbiol.">
        <title>The Global Catalogue of Microorganisms (GCM) 10K type strain sequencing project: providing services to taxonomists for standard genome sequencing and annotation.</title>
        <authorList>
            <consortium name="The Broad Institute Genomics Platform"/>
            <consortium name="The Broad Institute Genome Sequencing Center for Infectious Disease"/>
            <person name="Wu L."/>
            <person name="Ma J."/>
        </authorList>
    </citation>
    <scope>NUCLEOTIDE SEQUENCE [LARGE SCALE GENOMIC DNA]</scope>
    <source>
        <strain evidence="8">CGMCC 1.10130</strain>
    </source>
</reference>
<dbReference type="PANTHER" id="PTHR42711">
    <property type="entry name" value="ABC TRANSPORTER ATP-BINDING PROTEIN"/>
    <property type="match status" value="1"/>
</dbReference>
<dbReference type="GO" id="GO:0016887">
    <property type="term" value="F:ATP hydrolysis activity"/>
    <property type="evidence" value="ECO:0007669"/>
    <property type="project" value="InterPro"/>
</dbReference>
<dbReference type="PROSITE" id="PS50893">
    <property type="entry name" value="ABC_TRANSPORTER_2"/>
    <property type="match status" value="1"/>
</dbReference>
<dbReference type="InterPro" id="IPR003593">
    <property type="entry name" value="AAA+_ATPase"/>
</dbReference>
<dbReference type="InterPro" id="IPR003439">
    <property type="entry name" value="ABC_transporter-like_ATP-bd"/>
</dbReference>
<comment type="caution">
    <text evidence="7">The sequence shown here is derived from an EMBL/GenBank/DDBJ whole genome shotgun (WGS) entry which is preliminary data.</text>
</comment>
<dbReference type="Gene3D" id="3.40.50.300">
    <property type="entry name" value="P-loop containing nucleotide triphosphate hydrolases"/>
    <property type="match status" value="1"/>
</dbReference>
<sequence length="257" mass="28547">MIKVQGLSKRFRVDKKANVPTNRLNGKWFQALSDISFEAQAGEVIGLLGANGAGKTTTLRLLSGILKADQGTVETDLADVDSDSQGYRRQLGFLSGSKGLYERLTVRENLNFFARSYGLASEQVRQQIELLSEQLKLEQFLDRKVSELSTGMRQRAAIARALVHDPQLVIFDEPTTGLDIVATEQVLSCIEQQKQAGKTVLFATHHMDEVQLLCDRIVVIHEGKRCFFGSCPEFLEYFQADSLNLALRHCLQQGGAA</sequence>
<dbReference type="InterPro" id="IPR027417">
    <property type="entry name" value="P-loop_NTPase"/>
</dbReference>
<dbReference type="Pfam" id="PF00005">
    <property type="entry name" value="ABC_tran"/>
    <property type="match status" value="1"/>
</dbReference>
<dbReference type="PANTHER" id="PTHR42711:SF5">
    <property type="entry name" value="ABC TRANSPORTER ATP-BINDING PROTEIN NATA"/>
    <property type="match status" value="1"/>
</dbReference>
<evidence type="ECO:0000313" key="7">
    <source>
        <dbReference type="EMBL" id="GGA65998.1"/>
    </source>
</evidence>
<evidence type="ECO:0000256" key="3">
    <source>
        <dbReference type="ARBA" id="ARBA00022458"/>
    </source>
</evidence>